<evidence type="ECO:0000256" key="1">
    <source>
        <dbReference type="SAM" id="Phobius"/>
    </source>
</evidence>
<sequence>MIIASIIILFILQLLMFFFIVLLQLKVARFNQLEEKQKRLMREMDTTISTYLIQMQEENNRFIEELTKTPKAPVQPTAHKHTKTPTVDIVESTEVTLPKVQEKPRMVVPKTKAAKAYQQQEVKAPVIKPQTVEEQAVALAAQGLSTEAIAKQLQKGKTEIELLLKFRT</sequence>
<reference evidence="2" key="1">
    <citation type="submission" date="2014-07" db="EMBL/GenBank/DDBJ databases">
        <authorList>
            <person name="Urmite Genomes Urmite Genomes"/>
        </authorList>
    </citation>
    <scope>NUCLEOTIDE SEQUENCE</scope>
    <source>
        <strain evidence="2">13S34_air</strain>
    </source>
</reference>
<name>A0A078MGI3_9BACL</name>
<organism evidence="2">
    <name type="scientific">Metalysinibacillus saudimassiliensis</name>
    <dbReference type="NCBI Taxonomy" id="1461583"/>
    <lineage>
        <taxon>Bacteria</taxon>
        <taxon>Bacillati</taxon>
        <taxon>Bacillota</taxon>
        <taxon>Bacilli</taxon>
        <taxon>Bacillales</taxon>
        <taxon>Caryophanaceae</taxon>
        <taxon>Metalysinibacillus</taxon>
    </lineage>
</organism>
<dbReference type="EMBL" id="LN483076">
    <property type="protein sequence ID" value="CEA04512.1"/>
    <property type="molecule type" value="Genomic_DNA"/>
</dbReference>
<dbReference type="AlphaFoldDB" id="A0A078MGI3"/>
<evidence type="ECO:0008006" key="3">
    <source>
        <dbReference type="Google" id="ProtNLM"/>
    </source>
</evidence>
<dbReference type="HOGENOM" id="CLU_116152_0_0_9"/>
<proteinExistence type="predicted"/>
<keyword evidence="1" id="KW-1133">Transmembrane helix</keyword>
<feature type="transmembrane region" description="Helical" evidence="1">
    <location>
        <begin position="6"/>
        <end position="28"/>
    </location>
</feature>
<gene>
    <name evidence="2" type="ORF">BN1050_01999</name>
</gene>
<keyword evidence="1" id="KW-0812">Transmembrane</keyword>
<evidence type="ECO:0000313" key="2">
    <source>
        <dbReference type="EMBL" id="CEA04512.1"/>
    </source>
</evidence>
<keyword evidence="1" id="KW-0472">Membrane</keyword>
<protein>
    <recommendedName>
        <fullName evidence="3">Coupling factor for flagellin transcription and translation</fullName>
    </recommendedName>
</protein>
<accession>A0A078MGI3</accession>
<dbReference type="PATRIC" id="fig|1461583.4.peg.1922"/>